<name>A0A1A3NDA5_MYCAS</name>
<protein>
    <recommendedName>
        <fullName evidence="1">DUF4232 domain-containing protein</fullName>
    </recommendedName>
</protein>
<evidence type="ECO:0000313" key="2">
    <source>
        <dbReference type="EMBL" id="OBK19275.1"/>
    </source>
</evidence>
<dbReference type="AlphaFoldDB" id="A0A1A3NDA5"/>
<dbReference type="Pfam" id="PF14016">
    <property type="entry name" value="DUF4232"/>
    <property type="match status" value="1"/>
</dbReference>
<accession>A0A1A3NDA5</accession>
<gene>
    <name evidence="2" type="ORF">A5635_26720</name>
</gene>
<dbReference type="EMBL" id="LZLR01000153">
    <property type="protein sequence ID" value="OBK19275.1"/>
    <property type="molecule type" value="Genomic_DNA"/>
</dbReference>
<evidence type="ECO:0000313" key="3">
    <source>
        <dbReference type="Proteomes" id="UP000093819"/>
    </source>
</evidence>
<organism evidence="2 3">
    <name type="scientific">Mycobacterium asiaticum</name>
    <dbReference type="NCBI Taxonomy" id="1790"/>
    <lineage>
        <taxon>Bacteria</taxon>
        <taxon>Bacillati</taxon>
        <taxon>Actinomycetota</taxon>
        <taxon>Actinomycetes</taxon>
        <taxon>Mycobacteriales</taxon>
        <taxon>Mycobacteriaceae</taxon>
        <taxon>Mycobacterium</taxon>
    </lineage>
</organism>
<sequence>MLVASTFAAAASCPVVGHADDSAPPCQSGQVVVGASRTQAAATHRAVLLTFELASYAPPCTVTGYPGVDSGIGGPQLQAQRTLRGYLGGLPTSVGEPPTITLAMASPAYAVVESVAVDGTGGPCPSYSSLRVTPPDNTDTQDVPVTIDGCALQVHPIGSGL</sequence>
<dbReference type="Proteomes" id="UP000093819">
    <property type="component" value="Unassembled WGS sequence"/>
</dbReference>
<feature type="domain" description="DUF4232" evidence="1">
    <location>
        <begin position="26"/>
        <end position="155"/>
    </location>
</feature>
<proteinExistence type="predicted"/>
<comment type="caution">
    <text evidence="2">The sequence shown here is derived from an EMBL/GenBank/DDBJ whole genome shotgun (WGS) entry which is preliminary data.</text>
</comment>
<reference evidence="2 3" key="1">
    <citation type="submission" date="2016-06" db="EMBL/GenBank/DDBJ databases">
        <authorList>
            <person name="Kjaerup R.B."/>
            <person name="Dalgaard T.S."/>
            <person name="Juul-Madsen H.R."/>
        </authorList>
    </citation>
    <scope>NUCLEOTIDE SEQUENCE [LARGE SCALE GENOMIC DNA]</scope>
    <source>
        <strain evidence="2 3">1245335.1</strain>
    </source>
</reference>
<dbReference type="InterPro" id="IPR025326">
    <property type="entry name" value="DUF4232"/>
</dbReference>
<evidence type="ECO:0000259" key="1">
    <source>
        <dbReference type="Pfam" id="PF14016"/>
    </source>
</evidence>